<evidence type="ECO:0000256" key="2">
    <source>
        <dbReference type="ARBA" id="ARBA00023027"/>
    </source>
</evidence>
<evidence type="ECO:0000313" key="5">
    <source>
        <dbReference type="Proteomes" id="UP001628078"/>
    </source>
</evidence>
<dbReference type="SUPFAM" id="SSF51735">
    <property type="entry name" value="NAD(P)-binding Rossmann-fold domains"/>
    <property type="match status" value="1"/>
</dbReference>
<dbReference type="Proteomes" id="UP001628078">
    <property type="component" value="Unassembled WGS sequence"/>
</dbReference>
<evidence type="ECO:0000313" key="4">
    <source>
        <dbReference type="EMBL" id="GKT06216.1"/>
    </source>
</evidence>
<name>A0ABQ5JNS4_9LACO</name>
<dbReference type="Pfam" id="PF02826">
    <property type="entry name" value="2-Hacid_dh_C"/>
    <property type="match status" value="1"/>
</dbReference>
<protein>
    <submittedName>
        <fullName evidence="4">2-hydroxyacid dehydrogenase</fullName>
    </submittedName>
</protein>
<accession>A0ABQ5JNS4</accession>
<feature type="domain" description="D-isomer specific 2-hydroxyacid dehydrogenase NAD-binding" evidence="3">
    <location>
        <begin position="105"/>
        <end position="279"/>
    </location>
</feature>
<dbReference type="EMBL" id="BQXO01000004">
    <property type="protein sequence ID" value="GKT06216.1"/>
    <property type="molecule type" value="Genomic_DNA"/>
</dbReference>
<keyword evidence="1" id="KW-0560">Oxidoreductase</keyword>
<keyword evidence="5" id="KW-1185">Reference proteome</keyword>
<keyword evidence="2" id="KW-0520">NAD</keyword>
<dbReference type="PANTHER" id="PTHR43333">
    <property type="entry name" value="2-HACID_DH_C DOMAIN-CONTAINING PROTEIN"/>
    <property type="match status" value="1"/>
</dbReference>
<dbReference type="RefSeq" id="WP_407884172.1">
    <property type="nucleotide sequence ID" value="NZ_BQXO01000004.1"/>
</dbReference>
<evidence type="ECO:0000256" key="1">
    <source>
        <dbReference type="ARBA" id="ARBA00023002"/>
    </source>
</evidence>
<sequence>MEQLLALFPLTDAQVTSVNGLGIKVVTPAEITEGSVDPAGITIIYGWDQKLGLQVANAVHSQLKWVQTFSAGVDYLPLDQFAKQHVLVTNASGIHAAAIAQSILGYIFYFTRGLWTAEQRRSQRLWQQSADHQLVADEFSVLIFGTGHIAVETARLLKDMDVHVEGVNTTGHAANHFDQTYAFNDPSEGIAKADIIINIMPGTKETDSYFNQQFFDQLENKLLFINVGRGSAVIEADLEAALASGRLNYAALDVTAQEPLPKDSPLWTNDHILLTPHISGIMDHLDQRLFPILQENLQTFVKDGSLVRNQVDLTAGY</sequence>
<reference evidence="4 5" key="1">
    <citation type="submission" date="2022-03" db="EMBL/GenBank/DDBJ databases">
        <title>Draft genome sequence of Furfurilactobacillus curtus JCM 31185.</title>
        <authorList>
            <person name="Suzuki S."/>
            <person name="Endo A."/>
            <person name="Kajikawa A."/>
        </authorList>
    </citation>
    <scope>NUCLEOTIDE SEQUENCE [LARGE SCALE GENOMIC DNA]</scope>
    <source>
        <strain evidence="4 5">JCM 31185</strain>
    </source>
</reference>
<dbReference type="PANTHER" id="PTHR43333:SF1">
    <property type="entry name" value="D-ISOMER SPECIFIC 2-HYDROXYACID DEHYDROGENASE NAD-BINDING DOMAIN-CONTAINING PROTEIN"/>
    <property type="match status" value="1"/>
</dbReference>
<comment type="caution">
    <text evidence="4">The sequence shown here is derived from an EMBL/GenBank/DDBJ whole genome shotgun (WGS) entry which is preliminary data.</text>
</comment>
<dbReference type="InterPro" id="IPR036291">
    <property type="entry name" value="NAD(P)-bd_dom_sf"/>
</dbReference>
<gene>
    <name evidence="4" type="primary">serA</name>
    <name evidence="4" type="ORF">JCM31185_15030</name>
</gene>
<dbReference type="InterPro" id="IPR006140">
    <property type="entry name" value="D-isomer_DH_NAD-bd"/>
</dbReference>
<evidence type="ECO:0000259" key="3">
    <source>
        <dbReference type="Pfam" id="PF02826"/>
    </source>
</evidence>
<dbReference type="Gene3D" id="3.40.50.720">
    <property type="entry name" value="NAD(P)-binding Rossmann-like Domain"/>
    <property type="match status" value="2"/>
</dbReference>
<dbReference type="SUPFAM" id="SSF52283">
    <property type="entry name" value="Formate/glycerate dehydrogenase catalytic domain-like"/>
    <property type="match status" value="1"/>
</dbReference>
<organism evidence="4 5">
    <name type="scientific">Furfurilactobacillus curtus</name>
    <dbReference type="NCBI Taxonomy" id="1746200"/>
    <lineage>
        <taxon>Bacteria</taxon>
        <taxon>Bacillati</taxon>
        <taxon>Bacillota</taxon>
        <taxon>Bacilli</taxon>
        <taxon>Lactobacillales</taxon>
        <taxon>Lactobacillaceae</taxon>
        <taxon>Furfurilactobacillus</taxon>
    </lineage>
</organism>
<proteinExistence type="predicted"/>